<dbReference type="Pfam" id="PF03874">
    <property type="entry name" value="RNA_pol_Rpb4"/>
    <property type="match status" value="1"/>
</dbReference>
<dbReference type="EMBL" id="JAPFFJ010000006">
    <property type="protein sequence ID" value="KAJ6426277.1"/>
    <property type="molecule type" value="Genomic_DNA"/>
</dbReference>
<keyword evidence="2" id="KW-0539">Nucleus</keyword>
<dbReference type="PANTHER" id="PTHR21297">
    <property type="entry name" value="DNA-DIRECTED RNA POLYMERASE II"/>
    <property type="match status" value="1"/>
</dbReference>
<dbReference type="GO" id="GO:0000166">
    <property type="term" value="F:nucleotide binding"/>
    <property type="evidence" value="ECO:0007669"/>
    <property type="project" value="InterPro"/>
</dbReference>
<dbReference type="AlphaFoldDB" id="A0AAD6KPW6"/>
<dbReference type="InterPro" id="IPR010997">
    <property type="entry name" value="HRDC-like_sf"/>
</dbReference>
<dbReference type="GO" id="GO:0006352">
    <property type="term" value="P:DNA-templated transcription initiation"/>
    <property type="evidence" value="ECO:0007669"/>
    <property type="project" value="InterPro"/>
</dbReference>
<dbReference type="InterPro" id="IPR038324">
    <property type="entry name" value="Rpb4/RPC9_sf"/>
</dbReference>
<comment type="caution">
    <text evidence="5">The sequence shown here is derived from an EMBL/GenBank/DDBJ whole genome shotgun (WGS) entry which is preliminary data.</text>
</comment>
<dbReference type="InterPro" id="IPR045222">
    <property type="entry name" value="Rpb4-like"/>
</dbReference>
<accession>A0AAD6KPW6</accession>
<reference evidence="5 6" key="1">
    <citation type="journal article" date="2023" name="Int. J. Mol. Sci.">
        <title>De Novo Assembly and Annotation of 11 Diverse Shrub Willow (Salix) Genomes Reveals Novel Gene Organization in Sex-Linked Regions.</title>
        <authorList>
            <person name="Hyden B."/>
            <person name="Feng K."/>
            <person name="Yates T.B."/>
            <person name="Jawdy S."/>
            <person name="Cereghino C."/>
            <person name="Smart L.B."/>
            <person name="Muchero W."/>
        </authorList>
    </citation>
    <scope>NUCLEOTIDE SEQUENCE [LARGE SCALE GENOMIC DNA]</scope>
    <source>
        <tissue evidence="5">Shoot tip</tissue>
    </source>
</reference>
<comment type="subcellular location">
    <subcellularLocation>
        <location evidence="1">Nucleus</location>
    </subcellularLocation>
</comment>
<dbReference type="Proteomes" id="UP001162972">
    <property type="component" value="Chromosome 16"/>
</dbReference>
<dbReference type="SMART" id="SM00657">
    <property type="entry name" value="RPOL4c"/>
    <property type="match status" value="1"/>
</dbReference>
<gene>
    <name evidence="5" type="ORF">OIU84_026792</name>
</gene>
<dbReference type="GO" id="GO:0030880">
    <property type="term" value="C:RNA polymerase complex"/>
    <property type="evidence" value="ECO:0007669"/>
    <property type="project" value="InterPro"/>
</dbReference>
<protein>
    <recommendedName>
        <fullName evidence="4">RNA polymerase Rpb4/RPC9 core domain-containing protein</fullName>
    </recommendedName>
</protein>
<dbReference type="Gene3D" id="1.20.1250.40">
    <property type="match status" value="1"/>
</dbReference>
<evidence type="ECO:0000313" key="5">
    <source>
        <dbReference type="EMBL" id="KAJ6426277.1"/>
    </source>
</evidence>
<dbReference type="InterPro" id="IPR006590">
    <property type="entry name" value="RNA_pol_Rpb4/RPC9_core"/>
</dbReference>
<sequence length="117" mass="12855">MTKEPPPLELKIESELPPNAKPLMDYPTIKLPVSFDKGLQYAKTGARYTNPQSVGRVLEDLRKHGVSGGEISLIANVFPETADEAFALVPSLKSKARTLREPLKDILGELAKFKQPA</sequence>
<evidence type="ECO:0000256" key="3">
    <source>
        <dbReference type="ARBA" id="ARBA00025724"/>
    </source>
</evidence>
<dbReference type="GO" id="GO:0005634">
    <property type="term" value="C:nucleus"/>
    <property type="evidence" value="ECO:0007669"/>
    <property type="project" value="UniProtKB-SubCell"/>
</dbReference>
<evidence type="ECO:0000313" key="6">
    <source>
        <dbReference type="Proteomes" id="UP001162972"/>
    </source>
</evidence>
<keyword evidence="6" id="KW-1185">Reference proteome</keyword>
<proteinExistence type="inferred from homology"/>
<dbReference type="SUPFAM" id="SSF47819">
    <property type="entry name" value="HRDC-like"/>
    <property type="match status" value="1"/>
</dbReference>
<evidence type="ECO:0000256" key="1">
    <source>
        <dbReference type="ARBA" id="ARBA00004123"/>
    </source>
</evidence>
<evidence type="ECO:0000256" key="2">
    <source>
        <dbReference type="ARBA" id="ARBA00023242"/>
    </source>
</evidence>
<dbReference type="InterPro" id="IPR005574">
    <property type="entry name" value="Rpb4/RPC9"/>
</dbReference>
<feature type="domain" description="RNA polymerase Rpb4/RPC9 core" evidence="4">
    <location>
        <begin position="7"/>
        <end position="117"/>
    </location>
</feature>
<name>A0AAD6KPW6_9ROSI</name>
<evidence type="ECO:0000259" key="4">
    <source>
        <dbReference type="SMART" id="SM00657"/>
    </source>
</evidence>
<comment type="similarity">
    <text evidence="3">Belongs to the eukaryotic RPB4 RNA polymerase subunit family.</text>
</comment>
<organism evidence="5 6">
    <name type="scientific">Salix udensis</name>
    <dbReference type="NCBI Taxonomy" id="889485"/>
    <lineage>
        <taxon>Eukaryota</taxon>
        <taxon>Viridiplantae</taxon>
        <taxon>Streptophyta</taxon>
        <taxon>Embryophyta</taxon>
        <taxon>Tracheophyta</taxon>
        <taxon>Spermatophyta</taxon>
        <taxon>Magnoliopsida</taxon>
        <taxon>eudicotyledons</taxon>
        <taxon>Gunneridae</taxon>
        <taxon>Pentapetalae</taxon>
        <taxon>rosids</taxon>
        <taxon>fabids</taxon>
        <taxon>Malpighiales</taxon>
        <taxon>Salicaceae</taxon>
        <taxon>Saliceae</taxon>
        <taxon>Salix</taxon>
    </lineage>
</organism>